<dbReference type="EMBL" id="QZDT01000008">
    <property type="protein sequence ID" value="NBJ92403.1"/>
    <property type="molecule type" value="Genomic_DNA"/>
</dbReference>
<dbReference type="GO" id="GO:0008237">
    <property type="term" value="F:metallopeptidase activity"/>
    <property type="evidence" value="ECO:0007669"/>
    <property type="project" value="UniProtKB-KW"/>
</dbReference>
<gene>
    <name evidence="3" type="ORF">D5281_07270</name>
</gene>
<dbReference type="InterPro" id="IPR052710">
    <property type="entry name" value="CAAX_protease"/>
</dbReference>
<evidence type="ECO:0000313" key="4">
    <source>
        <dbReference type="Proteomes" id="UP001154420"/>
    </source>
</evidence>
<dbReference type="Proteomes" id="UP001154420">
    <property type="component" value="Unassembled WGS sequence"/>
</dbReference>
<dbReference type="PANTHER" id="PTHR36435">
    <property type="entry name" value="SLR1288 PROTEIN"/>
    <property type="match status" value="1"/>
</dbReference>
<sequence length="280" mass="31465">MFKPDRAAGGTGRKTGKEIKSWSSFQKTAYLLLPLLIYFVAHDAAQFLLWAVMELILSSGSQSIRAFCSSYADTLQGAVNGLAILIGAAFVYRTARNEIKAQVYEKRTVTAYCFLAALAFCASVGINILFARTGFSERSQTYDRVHEMQYGVEFAAGLILYGIISPLAEETIFRGILYNRMKQCFNYPIALLLSSLFFGLYHGNLVQALYGTLLGLFIAYTYEKYHNFAAPVLFHAVANISIFTLTYYNWLKDMSWEVSIWVMLALLAVAGISLWRIKKE</sequence>
<feature type="transmembrane region" description="Helical" evidence="1">
    <location>
        <begin position="150"/>
        <end position="168"/>
    </location>
</feature>
<keyword evidence="1" id="KW-0812">Transmembrane</keyword>
<name>A0A9X5BEN1_9FIRM</name>
<dbReference type="AlphaFoldDB" id="A0A9X5BEN1"/>
<dbReference type="InterPro" id="IPR003675">
    <property type="entry name" value="Rce1/LyrA-like_dom"/>
</dbReference>
<feature type="transmembrane region" description="Helical" evidence="1">
    <location>
        <begin position="71"/>
        <end position="92"/>
    </location>
</feature>
<feature type="domain" description="CAAX prenyl protease 2/Lysostaphin resistance protein A-like" evidence="2">
    <location>
        <begin position="154"/>
        <end position="240"/>
    </location>
</feature>
<keyword evidence="1" id="KW-1133">Transmembrane helix</keyword>
<comment type="caution">
    <text evidence="3">The sequence shown here is derived from an EMBL/GenBank/DDBJ whole genome shotgun (WGS) entry which is preliminary data.</text>
</comment>
<accession>A0A9X5BEN1</accession>
<organism evidence="3 4">
    <name type="scientific">Parablautia muri</name>
    <dbReference type="NCBI Taxonomy" id="2320879"/>
    <lineage>
        <taxon>Bacteria</taxon>
        <taxon>Bacillati</taxon>
        <taxon>Bacillota</taxon>
        <taxon>Clostridia</taxon>
        <taxon>Lachnospirales</taxon>
        <taxon>Lachnospiraceae</taxon>
        <taxon>Parablautia</taxon>
    </lineage>
</organism>
<feature type="transmembrane region" description="Helical" evidence="1">
    <location>
        <begin position="189"/>
        <end position="222"/>
    </location>
</feature>
<keyword evidence="4" id="KW-1185">Reference proteome</keyword>
<keyword evidence="3" id="KW-0378">Hydrolase</keyword>
<evidence type="ECO:0000256" key="1">
    <source>
        <dbReference type="SAM" id="Phobius"/>
    </source>
</evidence>
<dbReference type="GO" id="GO:0004175">
    <property type="term" value="F:endopeptidase activity"/>
    <property type="evidence" value="ECO:0007669"/>
    <property type="project" value="UniProtKB-ARBA"/>
</dbReference>
<keyword evidence="1" id="KW-0472">Membrane</keyword>
<proteinExistence type="predicted"/>
<reference evidence="3" key="1">
    <citation type="submission" date="2018-09" db="EMBL/GenBank/DDBJ databases">
        <title>Murine metabolic-syndrome-specific gut microbial biobank.</title>
        <authorList>
            <person name="Liu C."/>
        </authorList>
    </citation>
    <scope>NUCLEOTIDE SEQUENCE</scope>
    <source>
        <strain evidence="3">D42-62</strain>
    </source>
</reference>
<dbReference type="PANTHER" id="PTHR36435:SF1">
    <property type="entry name" value="CAAX AMINO TERMINAL PROTEASE FAMILY PROTEIN"/>
    <property type="match status" value="1"/>
</dbReference>
<feature type="transmembrane region" description="Helical" evidence="1">
    <location>
        <begin position="258"/>
        <end position="277"/>
    </location>
</feature>
<feature type="transmembrane region" description="Helical" evidence="1">
    <location>
        <begin position="228"/>
        <end position="251"/>
    </location>
</feature>
<evidence type="ECO:0000259" key="2">
    <source>
        <dbReference type="Pfam" id="PF02517"/>
    </source>
</evidence>
<evidence type="ECO:0000313" key="3">
    <source>
        <dbReference type="EMBL" id="NBJ92403.1"/>
    </source>
</evidence>
<dbReference type="Pfam" id="PF02517">
    <property type="entry name" value="Rce1-like"/>
    <property type="match status" value="1"/>
</dbReference>
<feature type="transmembrane region" description="Helical" evidence="1">
    <location>
        <begin position="29"/>
        <end position="51"/>
    </location>
</feature>
<keyword evidence="3" id="KW-0482">Metalloprotease</keyword>
<feature type="transmembrane region" description="Helical" evidence="1">
    <location>
        <begin position="112"/>
        <end position="130"/>
    </location>
</feature>
<keyword evidence="3" id="KW-0645">Protease</keyword>
<dbReference type="GO" id="GO:0080120">
    <property type="term" value="P:CAAX-box protein maturation"/>
    <property type="evidence" value="ECO:0007669"/>
    <property type="project" value="UniProtKB-ARBA"/>
</dbReference>
<protein>
    <submittedName>
        <fullName evidence="3">CPBP family intramembrane metalloprotease</fullName>
    </submittedName>
</protein>